<dbReference type="EMBL" id="QPJM01000019">
    <property type="protein sequence ID" value="RCW79134.1"/>
    <property type="molecule type" value="Genomic_DNA"/>
</dbReference>
<feature type="compositionally biased region" description="Basic and acidic residues" evidence="1">
    <location>
        <begin position="1"/>
        <end position="11"/>
    </location>
</feature>
<organism evidence="2 3">
    <name type="scientific">Phyllobacterium bourgognense</name>
    <dbReference type="NCBI Taxonomy" id="314236"/>
    <lineage>
        <taxon>Bacteria</taxon>
        <taxon>Pseudomonadati</taxon>
        <taxon>Pseudomonadota</taxon>
        <taxon>Alphaproteobacteria</taxon>
        <taxon>Hyphomicrobiales</taxon>
        <taxon>Phyllobacteriaceae</taxon>
        <taxon>Phyllobacterium</taxon>
    </lineage>
</organism>
<feature type="compositionally biased region" description="Basic and acidic residues" evidence="1">
    <location>
        <begin position="32"/>
        <end position="49"/>
    </location>
</feature>
<protein>
    <submittedName>
        <fullName evidence="2">Uncharacterized protein</fullName>
    </submittedName>
</protein>
<feature type="region of interest" description="Disordered" evidence="1">
    <location>
        <begin position="1"/>
        <end position="56"/>
    </location>
</feature>
<evidence type="ECO:0000313" key="2">
    <source>
        <dbReference type="EMBL" id="RCW79134.1"/>
    </source>
</evidence>
<evidence type="ECO:0000313" key="3">
    <source>
        <dbReference type="Proteomes" id="UP000253324"/>
    </source>
</evidence>
<name>A0A368YLU4_9HYPH</name>
<comment type="caution">
    <text evidence="2">The sequence shown here is derived from an EMBL/GenBank/DDBJ whole genome shotgun (WGS) entry which is preliminary data.</text>
</comment>
<sequence length="56" mass="6253">MAIKFALKDTTSKSPAETKSTAVKSTEMQAPDTKDAPDSDLFEPKPADQKRKKKKW</sequence>
<dbReference type="Proteomes" id="UP000253324">
    <property type="component" value="Unassembled WGS sequence"/>
</dbReference>
<dbReference type="RefSeq" id="WP_181872573.1">
    <property type="nucleotide sequence ID" value="NZ_QPJM01000019.1"/>
</dbReference>
<evidence type="ECO:0000256" key="1">
    <source>
        <dbReference type="SAM" id="MobiDB-lite"/>
    </source>
</evidence>
<dbReference type="AlphaFoldDB" id="A0A368YLU4"/>
<keyword evidence="3" id="KW-1185">Reference proteome</keyword>
<accession>A0A368YLU4</accession>
<reference evidence="2 3" key="1">
    <citation type="submission" date="2018-07" db="EMBL/GenBank/DDBJ databases">
        <title>Genomic Encyclopedia of Type Strains, Phase III (KMG-III): the genomes of soil and plant-associated and newly described type strains.</title>
        <authorList>
            <person name="Whitman W."/>
        </authorList>
    </citation>
    <scope>NUCLEOTIDE SEQUENCE [LARGE SCALE GENOMIC DNA]</scope>
    <source>
        <strain evidence="2 3">31-25a</strain>
    </source>
</reference>
<gene>
    <name evidence="2" type="ORF">C7476_11955</name>
</gene>
<proteinExistence type="predicted"/>
<feature type="compositionally biased region" description="Polar residues" evidence="1">
    <location>
        <begin position="12"/>
        <end position="28"/>
    </location>
</feature>